<protein>
    <submittedName>
        <fullName evidence="1">Cloroperoxidase</fullName>
    </submittedName>
</protein>
<evidence type="ECO:0000313" key="2">
    <source>
        <dbReference type="Proteomes" id="UP001497680"/>
    </source>
</evidence>
<reference evidence="1 2" key="1">
    <citation type="journal article" date="2022" name="New Phytol.">
        <title>Ecological generalism drives hyperdiversity of secondary metabolite gene clusters in xylarialean endophytes.</title>
        <authorList>
            <person name="Franco M.E.E."/>
            <person name="Wisecaver J.H."/>
            <person name="Arnold A.E."/>
            <person name="Ju Y.M."/>
            <person name="Slot J.C."/>
            <person name="Ahrendt S."/>
            <person name="Moore L.P."/>
            <person name="Eastman K.E."/>
            <person name="Scott K."/>
            <person name="Konkel Z."/>
            <person name="Mondo S.J."/>
            <person name="Kuo A."/>
            <person name="Hayes R.D."/>
            <person name="Haridas S."/>
            <person name="Andreopoulos B."/>
            <person name="Riley R."/>
            <person name="LaButti K."/>
            <person name="Pangilinan J."/>
            <person name="Lipzen A."/>
            <person name="Amirebrahimi M."/>
            <person name="Yan J."/>
            <person name="Adam C."/>
            <person name="Keymanesh K."/>
            <person name="Ng V."/>
            <person name="Louie K."/>
            <person name="Northen T."/>
            <person name="Drula E."/>
            <person name="Henrissat B."/>
            <person name="Hsieh H.M."/>
            <person name="Youens-Clark K."/>
            <person name="Lutzoni F."/>
            <person name="Miadlikowska J."/>
            <person name="Eastwood D.C."/>
            <person name="Hamelin R.C."/>
            <person name="Grigoriev I.V."/>
            <person name="U'Ren J.M."/>
        </authorList>
    </citation>
    <scope>NUCLEOTIDE SEQUENCE [LARGE SCALE GENOMIC DNA]</scope>
    <source>
        <strain evidence="1 2">ER1909</strain>
    </source>
</reference>
<name>A0ACC0CWC7_9PEZI</name>
<dbReference type="EMBL" id="MU394337">
    <property type="protein sequence ID" value="KAI6084415.1"/>
    <property type="molecule type" value="Genomic_DNA"/>
</dbReference>
<sequence length="253" mass="27352">MRITYISATIAFGTATLAQPPPPHPQQSVAFEPAGPGDVRSPCPILNAFANHGYLPHSGKAIDQNTTVNALKTALNIDPSFGVTLFNNALSTNPQPNAKTYDLDHLSRHNLGEHDGSLSRQDEFFGDQAVFDEAVFNQTMSFYTGDIITMQMAANARASRIMTSNLTNPNFTLSDAGSGASMTETALYVTNLGDKKAAAVPKSWIQYLFQNERLPYELGFKAQAEPYMADDLNNAIAKIQAAQHFPQSPGVGL</sequence>
<proteinExistence type="predicted"/>
<accession>A0ACC0CWC7</accession>
<gene>
    <name evidence="1" type="ORF">F4821DRAFT_271143</name>
</gene>
<organism evidence="1 2">
    <name type="scientific">Hypoxylon rubiginosum</name>
    <dbReference type="NCBI Taxonomy" id="110542"/>
    <lineage>
        <taxon>Eukaryota</taxon>
        <taxon>Fungi</taxon>
        <taxon>Dikarya</taxon>
        <taxon>Ascomycota</taxon>
        <taxon>Pezizomycotina</taxon>
        <taxon>Sordariomycetes</taxon>
        <taxon>Xylariomycetidae</taxon>
        <taxon>Xylariales</taxon>
        <taxon>Hypoxylaceae</taxon>
        <taxon>Hypoxylon</taxon>
    </lineage>
</organism>
<comment type="caution">
    <text evidence="1">The sequence shown here is derived from an EMBL/GenBank/DDBJ whole genome shotgun (WGS) entry which is preliminary data.</text>
</comment>
<keyword evidence="2" id="KW-1185">Reference proteome</keyword>
<evidence type="ECO:0000313" key="1">
    <source>
        <dbReference type="EMBL" id="KAI6084415.1"/>
    </source>
</evidence>
<dbReference type="Proteomes" id="UP001497680">
    <property type="component" value="Unassembled WGS sequence"/>
</dbReference>